<keyword evidence="1" id="KW-0812">Transmembrane</keyword>
<dbReference type="Pfam" id="PF10708">
    <property type="entry name" value="DUF2510"/>
    <property type="match status" value="1"/>
</dbReference>
<feature type="transmembrane region" description="Helical" evidence="1">
    <location>
        <begin position="6"/>
        <end position="29"/>
    </location>
</feature>
<dbReference type="KEGG" id="mgor:H0P51_16300"/>
<name>A0A7D6E4X0_9MYCO</name>
<proteinExistence type="predicted"/>
<accession>A0A7D6E4X0</accession>
<feature type="domain" description="DUF2510" evidence="2">
    <location>
        <begin position="42"/>
        <end position="69"/>
    </location>
</feature>
<evidence type="ECO:0000259" key="2">
    <source>
        <dbReference type="Pfam" id="PF10708"/>
    </source>
</evidence>
<reference evidence="4" key="3">
    <citation type="submission" date="2023-07" db="EMBL/GenBank/DDBJ databases">
        <title>Description of Mycobacterium gordonae subsp. intergordonae subsp.nov. and Mycobacterium gordonae subsp. gordonae subsp. nov.</title>
        <authorList>
            <person name="Huang H."/>
        </authorList>
    </citation>
    <scope>NUCLEOTIDE SEQUENCE [LARGE SCALE GENOMIC DNA]</scope>
    <source>
        <strain evidence="4">24</strain>
    </source>
</reference>
<keyword evidence="1" id="KW-1133">Transmembrane helix</keyword>
<evidence type="ECO:0000313" key="4">
    <source>
        <dbReference type="Proteomes" id="UP000510682"/>
    </source>
</evidence>
<reference evidence="4" key="1">
    <citation type="submission" date="2020-07" db="EMBL/GenBank/DDBJ databases">
        <title>Description of Mycobacterium gordonae subsp. intergordonae subsp.nov. and Mycobacterium gordonae subsp. gordonae subsp. nov.</title>
        <authorList>
            <person name="Yu X."/>
        </authorList>
    </citation>
    <scope>NUCLEOTIDE SEQUENCE [LARGE SCALE GENOMIC DNA]</scope>
    <source>
        <strain evidence="4">24</strain>
    </source>
</reference>
<organism evidence="3 4">
    <name type="scientific">Mycobacterium vicinigordonae</name>
    <dbReference type="NCBI Taxonomy" id="1719132"/>
    <lineage>
        <taxon>Bacteria</taxon>
        <taxon>Bacillati</taxon>
        <taxon>Actinomycetota</taxon>
        <taxon>Actinomycetes</taxon>
        <taxon>Mycobacteriales</taxon>
        <taxon>Mycobacteriaceae</taxon>
        <taxon>Mycobacterium</taxon>
    </lineage>
</organism>
<dbReference type="EMBL" id="CP059165">
    <property type="protein sequence ID" value="QLL05425.1"/>
    <property type="molecule type" value="Genomic_DNA"/>
</dbReference>
<reference evidence="3 4" key="2">
    <citation type="submission" date="2020-07" db="EMBL/GenBank/DDBJ databases">
        <authorList>
            <person name="Yu X."/>
        </authorList>
    </citation>
    <scope>NUCLEOTIDE SEQUENCE [LARGE SCALE GENOMIC DNA]</scope>
    <source>
        <strain evidence="4">24</strain>
    </source>
</reference>
<gene>
    <name evidence="3" type="ORF">H0P51_16300</name>
</gene>
<keyword evidence="4" id="KW-1185">Reference proteome</keyword>
<evidence type="ECO:0000256" key="1">
    <source>
        <dbReference type="SAM" id="Phobius"/>
    </source>
</evidence>
<keyword evidence="1" id="KW-0472">Membrane</keyword>
<dbReference type="AlphaFoldDB" id="A0A7D6E4X0"/>
<evidence type="ECO:0000313" key="3">
    <source>
        <dbReference type="EMBL" id="QLL05425.1"/>
    </source>
</evidence>
<dbReference type="Proteomes" id="UP000510682">
    <property type="component" value="Chromosome"/>
</dbReference>
<sequence>MTSIGLVLVVLVLLIAAAAVIGGVVVLVVRLTKPKPPIHPAAGWYPDPNNPGSMRYFDGRVWSQPVRPPE</sequence>
<dbReference type="InterPro" id="IPR018929">
    <property type="entry name" value="DUF2510"/>
</dbReference>
<protein>
    <submittedName>
        <fullName evidence="3">DUF2510 domain-containing protein</fullName>
    </submittedName>
</protein>
<dbReference type="RefSeq" id="WP_180913835.1">
    <property type="nucleotide sequence ID" value="NZ_CP059165.1"/>
</dbReference>